<protein>
    <submittedName>
        <fullName evidence="3">SMP-30/gluconolactonase/LRE family protein</fullName>
        <ecNumber evidence="3">3.1.1.99</ecNumber>
    </submittedName>
</protein>
<evidence type="ECO:0000256" key="1">
    <source>
        <dbReference type="ARBA" id="ARBA00008853"/>
    </source>
</evidence>
<accession>A0ABW2CIJ3</accession>
<evidence type="ECO:0000259" key="2">
    <source>
        <dbReference type="Pfam" id="PF08450"/>
    </source>
</evidence>
<dbReference type="EC" id="3.1.1.99" evidence="3"/>
<name>A0ABW2CIJ3_9ACTN</name>
<keyword evidence="3" id="KW-0378">Hydrolase</keyword>
<dbReference type="InterPro" id="IPR013658">
    <property type="entry name" value="SGL"/>
</dbReference>
<reference evidence="4" key="1">
    <citation type="journal article" date="2019" name="Int. J. Syst. Evol. Microbiol.">
        <title>The Global Catalogue of Microorganisms (GCM) 10K type strain sequencing project: providing services to taxonomists for standard genome sequencing and annotation.</title>
        <authorList>
            <consortium name="The Broad Institute Genomics Platform"/>
            <consortium name="The Broad Institute Genome Sequencing Center for Infectious Disease"/>
            <person name="Wu L."/>
            <person name="Ma J."/>
        </authorList>
    </citation>
    <scope>NUCLEOTIDE SEQUENCE [LARGE SCALE GENOMIC DNA]</scope>
    <source>
        <strain evidence="4">JCM 3369</strain>
    </source>
</reference>
<dbReference type="GO" id="GO:0016787">
    <property type="term" value="F:hydrolase activity"/>
    <property type="evidence" value="ECO:0007669"/>
    <property type="project" value="UniProtKB-KW"/>
</dbReference>
<comment type="caution">
    <text evidence="3">The sequence shown here is derived from an EMBL/GenBank/DDBJ whole genome shotgun (WGS) entry which is preliminary data.</text>
</comment>
<dbReference type="Proteomes" id="UP001596380">
    <property type="component" value="Unassembled WGS sequence"/>
</dbReference>
<dbReference type="PANTHER" id="PTHR10907">
    <property type="entry name" value="REGUCALCIN"/>
    <property type="match status" value="1"/>
</dbReference>
<sequence>MKEYVAEVASDQAWQLAEGPVWDDARERVLWVDIAAGDVHIGTLDGDRVVPTSSRHVDDTVGAVVPAASGELLVAGRHAVHLLTADGRLTEVARPVREGERRRFNDGACDPRGRFLVGTLSLGEPAHRESLYQLDPAGEVTVLDNDLALSNGIAWSPDGSVLYTVDTTPGTVWARPYDAASGKCGRRETAFTVRDGDPDGICVDTDGNLWTAIWGGGEVRCFSPQGEVLATVRVPAPHTSSVAFVGPDRDRLLITTATDELPDADLAAYPASGHLFLADVAARGTRTFAWSS</sequence>
<comment type="similarity">
    <text evidence="1">Belongs to the SMP-30/CGR1 family.</text>
</comment>
<evidence type="ECO:0000313" key="4">
    <source>
        <dbReference type="Proteomes" id="UP001596380"/>
    </source>
</evidence>
<dbReference type="Pfam" id="PF08450">
    <property type="entry name" value="SGL"/>
    <property type="match status" value="1"/>
</dbReference>
<dbReference type="PANTHER" id="PTHR10907:SF47">
    <property type="entry name" value="REGUCALCIN"/>
    <property type="match status" value="1"/>
</dbReference>
<dbReference type="InterPro" id="IPR011042">
    <property type="entry name" value="6-blade_b-propeller_TolB-like"/>
</dbReference>
<feature type="domain" description="SMP-30/Gluconolactonase/LRE-like region" evidence="2">
    <location>
        <begin position="16"/>
        <end position="258"/>
    </location>
</feature>
<keyword evidence="4" id="KW-1185">Reference proteome</keyword>
<proteinExistence type="inferred from homology"/>
<organism evidence="3 4">
    <name type="scientific">Actinomadura yumaensis</name>
    <dbReference type="NCBI Taxonomy" id="111807"/>
    <lineage>
        <taxon>Bacteria</taxon>
        <taxon>Bacillati</taxon>
        <taxon>Actinomycetota</taxon>
        <taxon>Actinomycetes</taxon>
        <taxon>Streptosporangiales</taxon>
        <taxon>Thermomonosporaceae</taxon>
        <taxon>Actinomadura</taxon>
    </lineage>
</organism>
<dbReference type="Gene3D" id="2.120.10.30">
    <property type="entry name" value="TolB, C-terminal domain"/>
    <property type="match status" value="1"/>
</dbReference>
<evidence type="ECO:0000313" key="3">
    <source>
        <dbReference type="EMBL" id="MFC6880416.1"/>
    </source>
</evidence>
<dbReference type="EMBL" id="JBHSXS010000005">
    <property type="protein sequence ID" value="MFC6880416.1"/>
    <property type="molecule type" value="Genomic_DNA"/>
</dbReference>
<dbReference type="RefSeq" id="WP_378063217.1">
    <property type="nucleotide sequence ID" value="NZ_JBHSXS010000005.1"/>
</dbReference>
<gene>
    <name evidence="3" type="ORF">ACFQKB_11655</name>
</gene>
<dbReference type="SUPFAM" id="SSF63829">
    <property type="entry name" value="Calcium-dependent phosphotriesterase"/>
    <property type="match status" value="1"/>
</dbReference>
<dbReference type="PRINTS" id="PR01790">
    <property type="entry name" value="SMP30FAMILY"/>
</dbReference>
<dbReference type="InterPro" id="IPR005511">
    <property type="entry name" value="SMP-30"/>
</dbReference>